<dbReference type="SMART" id="SM00181">
    <property type="entry name" value="EGF"/>
    <property type="match status" value="2"/>
</dbReference>
<dbReference type="Pfam" id="PF07645">
    <property type="entry name" value="EGF_CA"/>
    <property type="match status" value="1"/>
</dbReference>
<evidence type="ECO:0000256" key="6">
    <source>
        <dbReference type="ARBA" id="ARBA00023157"/>
    </source>
</evidence>
<evidence type="ECO:0000256" key="2">
    <source>
        <dbReference type="ARBA" id="ARBA00022729"/>
    </source>
</evidence>
<reference evidence="12" key="1">
    <citation type="thesis" date="2020" institute="ProQuest LLC" country="789 East Eisenhower Parkway, Ann Arbor, MI, USA">
        <title>Comparative Genomics and Chromosome Evolution.</title>
        <authorList>
            <person name="Mudd A.B."/>
        </authorList>
    </citation>
    <scope>NUCLEOTIDE SEQUENCE</scope>
    <source>
        <strain evidence="12">237g6f4</strain>
        <tissue evidence="12">Blood</tissue>
    </source>
</reference>
<evidence type="ECO:0000256" key="8">
    <source>
        <dbReference type="SAM" id="MobiDB-lite"/>
    </source>
</evidence>
<feature type="region of interest" description="Disordered" evidence="8">
    <location>
        <begin position="202"/>
        <end position="226"/>
    </location>
</feature>
<sequence length="226" mass="24766">MRRMWGVGCWMMGFLLLGAQAADLLYRSGRRICSSGTRIGSVWVTQSLVQPVYKPLITVCEGLRVCSTYRTTYKISYRQISRKMALPLYSCCPGWWRAEGHSCSQVSCPLPCHNGGACVGYNQCRCSEGWSGVHCQTGKTLLRAVRSWGEGGCRRVFMSCLLSPDVDECESGQHHCSQSCINTSGSFRCGCSQGFYLSDDGGGLSQSGEDHQRPPNTPTASSDRDG</sequence>
<dbReference type="InterPro" id="IPR050969">
    <property type="entry name" value="Dev_Signal_Modulators"/>
</dbReference>
<dbReference type="PROSITE" id="PS50026">
    <property type="entry name" value="EGF_3"/>
    <property type="match status" value="1"/>
</dbReference>
<dbReference type="SUPFAM" id="SSF57196">
    <property type="entry name" value="EGF/Laminin"/>
    <property type="match status" value="1"/>
</dbReference>
<gene>
    <name evidence="12" type="ORF">GDO81_026107</name>
</gene>
<dbReference type="PANTHER" id="PTHR14949">
    <property type="entry name" value="EGF-LIKE-DOMAIN, MULTIPLE 7, 8"/>
    <property type="match status" value="1"/>
</dbReference>
<evidence type="ECO:0000256" key="1">
    <source>
        <dbReference type="ARBA" id="ARBA00022536"/>
    </source>
</evidence>
<keyword evidence="1 7" id="KW-0245">EGF-like domain</keyword>
<evidence type="ECO:0000313" key="12">
    <source>
        <dbReference type="EMBL" id="KAG8536553.1"/>
    </source>
</evidence>
<proteinExistence type="predicted"/>
<dbReference type="FunFam" id="2.10.25.10:FF:000038">
    <property type="entry name" value="Fibrillin 2"/>
    <property type="match status" value="1"/>
</dbReference>
<dbReference type="PROSITE" id="PS01187">
    <property type="entry name" value="EGF_CA"/>
    <property type="match status" value="1"/>
</dbReference>
<dbReference type="EMBL" id="WNYA01041351">
    <property type="protein sequence ID" value="KAG8536553.1"/>
    <property type="molecule type" value="Genomic_DNA"/>
</dbReference>
<evidence type="ECO:0000256" key="5">
    <source>
        <dbReference type="ARBA" id="ARBA00023054"/>
    </source>
</evidence>
<dbReference type="SMART" id="SM00179">
    <property type="entry name" value="EGF_CA"/>
    <property type="match status" value="1"/>
</dbReference>
<keyword evidence="2 9" id="KW-0732">Signal</keyword>
<dbReference type="PROSITE" id="PS51041">
    <property type="entry name" value="EMI"/>
    <property type="match status" value="1"/>
</dbReference>
<dbReference type="PANTHER" id="PTHR14949:SF56">
    <property type="entry name" value="EGF-LIKE-DOMAIN, MULTIPLE 7"/>
    <property type="match status" value="1"/>
</dbReference>
<dbReference type="InterPro" id="IPR018097">
    <property type="entry name" value="EGF_Ca-bd_CS"/>
</dbReference>
<feature type="domain" description="EMI" evidence="11">
    <location>
        <begin position="29"/>
        <end position="105"/>
    </location>
</feature>
<name>A0AAV6YKE2_ENGPU</name>
<keyword evidence="4" id="KW-0106">Calcium</keyword>
<evidence type="ECO:0000256" key="7">
    <source>
        <dbReference type="PROSITE-ProRule" id="PRU00076"/>
    </source>
</evidence>
<dbReference type="Gene3D" id="2.10.25.10">
    <property type="entry name" value="Laminin"/>
    <property type="match status" value="2"/>
</dbReference>
<dbReference type="GO" id="GO:0009986">
    <property type="term" value="C:cell surface"/>
    <property type="evidence" value="ECO:0007669"/>
    <property type="project" value="TreeGrafter"/>
</dbReference>
<keyword evidence="6 7" id="KW-1015">Disulfide bond</keyword>
<dbReference type="PROSITE" id="PS01186">
    <property type="entry name" value="EGF_2"/>
    <property type="match status" value="1"/>
</dbReference>
<dbReference type="GO" id="GO:0005576">
    <property type="term" value="C:extracellular region"/>
    <property type="evidence" value="ECO:0007669"/>
    <property type="project" value="TreeGrafter"/>
</dbReference>
<dbReference type="Proteomes" id="UP000824782">
    <property type="component" value="Unassembled WGS sequence"/>
</dbReference>
<dbReference type="SUPFAM" id="SSF57184">
    <property type="entry name" value="Growth factor receptor domain"/>
    <property type="match status" value="1"/>
</dbReference>
<evidence type="ECO:0000313" key="13">
    <source>
        <dbReference type="Proteomes" id="UP000824782"/>
    </source>
</evidence>
<feature type="signal peptide" evidence="9">
    <location>
        <begin position="1"/>
        <end position="21"/>
    </location>
</feature>
<evidence type="ECO:0000256" key="4">
    <source>
        <dbReference type="ARBA" id="ARBA00022837"/>
    </source>
</evidence>
<dbReference type="InterPro" id="IPR049883">
    <property type="entry name" value="NOTCH1_EGF-like"/>
</dbReference>
<feature type="disulfide bond" evidence="7">
    <location>
        <begin position="108"/>
        <end position="118"/>
    </location>
</feature>
<dbReference type="InterPro" id="IPR001881">
    <property type="entry name" value="EGF-like_Ca-bd_dom"/>
</dbReference>
<dbReference type="InterPro" id="IPR000742">
    <property type="entry name" value="EGF"/>
</dbReference>
<dbReference type="PROSITE" id="PS00022">
    <property type="entry name" value="EGF_1"/>
    <property type="match status" value="1"/>
</dbReference>
<dbReference type="GO" id="GO:0005102">
    <property type="term" value="F:signaling receptor binding"/>
    <property type="evidence" value="ECO:0007669"/>
    <property type="project" value="TreeGrafter"/>
</dbReference>
<dbReference type="AlphaFoldDB" id="A0AAV6YKE2"/>
<organism evidence="12 13">
    <name type="scientific">Engystomops pustulosus</name>
    <name type="common">Tungara frog</name>
    <name type="synonym">Physalaemus pustulosus</name>
    <dbReference type="NCBI Taxonomy" id="76066"/>
    <lineage>
        <taxon>Eukaryota</taxon>
        <taxon>Metazoa</taxon>
        <taxon>Chordata</taxon>
        <taxon>Craniata</taxon>
        <taxon>Vertebrata</taxon>
        <taxon>Euteleostomi</taxon>
        <taxon>Amphibia</taxon>
        <taxon>Batrachia</taxon>
        <taxon>Anura</taxon>
        <taxon>Neobatrachia</taxon>
        <taxon>Hyloidea</taxon>
        <taxon>Leptodactylidae</taxon>
        <taxon>Leiuperinae</taxon>
        <taxon>Engystomops</taxon>
    </lineage>
</organism>
<dbReference type="Pfam" id="PF07546">
    <property type="entry name" value="EMI"/>
    <property type="match status" value="1"/>
</dbReference>
<feature type="domain" description="EGF-like" evidence="10">
    <location>
        <begin position="104"/>
        <end position="136"/>
    </location>
</feature>
<dbReference type="InterPro" id="IPR009030">
    <property type="entry name" value="Growth_fac_rcpt_cys_sf"/>
</dbReference>
<evidence type="ECO:0008006" key="14">
    <source>
        <dbReference type="Google" id="ProtNLM"/>
    </source>
</evidence>
<keyword evidence="5" id="KW-0175">Coiled coil</keyword>
<protein>
    <recommendedName>
        <fullName evidence="14">EGF-like domain-containing protein</fullName>
    </recommendedName>
</protein>
<dbReference type="GO" id="GO:0005509">
    <property type="term" value="F:calcium ion binding"/>
    <property type="evidence" value="ECO:0007669"/>
    <property type="project" value="InterPro"/>
</dbReference>
<evidence type="ECO:0000259" key="10">
    <source>
        <dbReference type="PROSITE" id="PS50026"/>
    </source>
</evidence>
<keyword evidence="3" id="KW-0677">Repeat</keyword>
<feature type="chain" id="PRO_5043742387" description="EGF-like domain-containing protein" evidence="9">
    <location>
        <begin position="22"/>
        <end position="226"/>
    </location>
</feature>
<evidence type="ECO:0000259" key="11">
    <source>
        <dbReference type="PROSITE" id="PS51041"/>
    </source>
</evidence>
<evidence type="ECO:0000256" key="9">
    <source>
        <dbReference type="SAM" id="SignalP"/>
    </source>
</evidence>
<keyword evidence="13" id="KW-1185">Reference proteome</keyword>
<feature type="disulfide bond" evidence="7">
    <location>
        <begin position="126"/>
        <end position="135"/>
    </location>
</feature>
<comment type="caution">
    <text evidence="7">Lacks conserved residue(s) required for the propagation of feature annotation.</text>
</comment>
<comment type="caution">
    <text evidence="12">The sequence shown here is derived from an EMBL/GenBank/DDBJ whole genome shotgun (WGS) entry which is preliminary data.</text>
</comment>
<accession>A0AAV6YKE2</accession>
<evidence type="ECO:0000256" key="3">
    <source>
        <dbReference type="ARBA" id="ARBA00022737"/>
    </source>
</evidence>
<dbReference type="InterPro" id="IPR011489">
    <property type="entry name" value="EMI_domain"/>
</dbReference>